<evidence type="ECO:0000256" key="10">
    <source>
        <dbReference type="SAM" id="SignalP"/>
    </source>
</evidence>
<dbReference type="EC" id="5.3.4.1" evidence="3"/>
<organism evidence="12 13">
    <name type="scientific">Paraglomus brasilianum</name>
    <dbReference type="NCBI Taxonomy" id="144538"/>
    <lineage>
        <taxon>Eukaryota</taxon>
        <taxon>Fungi</taxon>
        <taxon>Fungi incertae sedis</taxon>
        <taxon>Mucoromycota</taxon>
        <taxon>Glomeromycotina</taxon>
        <taxon>Glomeromycetes</taxon>
        <taxon>Paraglomerales</taxon>
        <taxon>Paraglomeraceae</taxon>
        <taxon>Paraglomus</taxon>
    </lineage>
</organism>
<dbReference type="PROSITE" id="PS51352">
    <property type="entry name" value="THIOREDOXIN_2"/>
    <property type="match status" value="2"/>
</dbReference>
<evidence type="ECO:0000256" key="5">
    <source>
        <dbReference type="ARBA" id="ARBA00022737"/>
    </source>
</evidence>
<name>A0A9N9AJD0_9GLOM</name>
<dbReference type="FunFam" id="3.40.30.10:FF:000032">
    <property type="entry name" value="Protein disulfide-isomerase A6 homolog"/>
    <property type="match status" value="1"/>
</dbReference>
<dbReference type="Pfam" id="PF07749">
    <property type="entry name" value="ERp29"/>
    <property type="match status" value="1"/>
</dbReference>
<dbReference type="Proteomes" id="UP000789739">
    <property type="component" value="Unassembled WGS sequence"/>
</dbReference>
<keyword evidence="5" id="KW-0677">Repeat</keyword>
<proteinExistence type="inferred from homology"/>
<dbReference type="InterPro" id="IPR011679">
    <property type="entry name" value="ERp29_C"/>
</dbReference>
<dbReference type="PANTHER" id="PTHR45672">
    <property type="entry name" value="PROTEIN DISULFIDE-ISOMERASE C17H9.14C-RELATED"/>
    <property type="match status" value="1"/>
</dbReference>
<dbReference type="AlphaFoldDB" id="A0A9N9AJD0"/>
<dbReference type="InterPro" id="IPR051063">
    <property type="entry name" value="PDI"/>
</dbReference>
<dbReference type="InterPro" id="IPR013766">
    <property type="entry name" value="Thioredoxin_domain"/>
</dbReference>
<evidence type="ECO:0000313" key="12">
    <source>
        <dbReference type="EMBL" id="CAG8535123.1"/>
    </source>
</evidence>
<comment type="similarity">
    <text evidence="2 9">Belongs to the protein disulfide isomerase family.</text>
</comment>
<dbReference type="InterPro" id="IPR017937">
    <property type="entry name" value="Thioredoxin_CS"/>
</dbReference>
<comment type="catalytic activity">
    <reaction evidence="1">
        <text>Catalyzes the rearrangement of -S-S- bonds in proteins.</text>
        <dbReference type="EC" id="5.3.4.1"/>
    </reaction>
</comment>
<dbReference type="Pfam" id="PF00085">
    <property type="entry name" value="Thioredoxin"/>
    <property type="match status" value="3"/>
</dbReference>
<dbReference type="Gene3D" id="1.20.1150.12">
    <property type="entry name" value="Endoplasmic reticulum resident protein 29, C-terminal domain"/>
    <property type="match status" value="1"/>
</dbReference>
<reference evidence="12" key="1">
    <citation type="submission" date="2021-06" db="EMBL/GenBank/DDBJ databases">
        <authorList>
            <person name="Kallberg Y."/>
            <person name="Tangrot J."/>
            <person name="Rosling A."/>
        </authorList>
    </citation>
    <scope>NUCLEOTIDE SEQUENCE</scope>
    <source>
        <strain evidence="12">BR232B</strain>
    </source>
</reference>
<dbReference type="Gene3D" id="3.40.30.10">
    <property type="entry name" value="Glutaredoxin"/>
    <property type="match status" value="2"/>
</dbReference>
<evidence type="ECO:0000256" key="4">
    <source>
        <dbReference type="ARBA" id="ARBA00022729"/>
    </source>
</evidence>
<dbReference type="GO" id="GO:0003756">
    <property type="term" value="F:protein disulfide isomerase activity"/>
    <property type="evidence" value="ECO:0007669"/>
    <property type="project" value="UniProtKB-EC"/>
</dbReference>
<dbReference type="EMBL" id="CAJVPI010000438">
    <property type="protein sequence ID" value="CAG8535123.1"/>
    <property type="molecule type" value="Genomic_DNA"/>
</dbReference>
<comment type="caution">
    <text evidence="12">The sequence shown here is derived from an EMBL/GenBank/DDBJ whole genome shotgun (WGS) entry which is preliminary data.</text>
</comment>
<evidence type="ECO:0000256" key="3">
    <source>
        <dbReference type="ARBA" id="ARBA00012723"/>
    </source>
</evidence>
<dbReference type="PROSITE" id="PS00194">
    <property type="entry name" value="THIOREDOXIN_1"/>
    <property type="match status" value="1"/>
</dbReference>
<dbReference type="InterPro" id="IPR036249">
    <property type="entry name" value="Thioredoxin-like_sf"/>
</dbReference>
<sequence length="399" mass="44890">MKFYFAYVFLLCLISYTHGHDETASGGSTNYVELTTDTFNTVVGHDQGVFVKFYAPWCGHCKNLAPSEKRELSMMSQKIFMLVLIWVIMQTWEDLANAFAHAKDKVVIAKLDADEYKDVGTKYNVQGYPTLKWFPPHDSDNPETYDGGRDLESLATFVEEKSNTKKKIKKAVVAVTVLTASNFDSIVLDKSKNVLVEFYAPWCGHCKSLAPTYEKVAKTYSPEPECVVANLDADTYKDLGEKYGVKGFPTIKFFPKGEDKTPIDYDKGRSEEDLVKYLNEKCGTERQVGGGLNEKAGKIPELDAIALRYVNAVSEESIDELLKEAEDEAASINTKTAKYYIKVMEKIKEKPGYVESEISRLEKIIKSGTISENKVDEFTIRKNILSSFKKGPGLVHQEL</sequence>
<dbReference type="PRINTS" id="PR00421">
    <property type="entry name" value="THIOREDOXIN"/>
</dbReference>
<evidence type="ECO:0000256" key="9">
    <source>
        <dbReference type="RuleBase" id="RU004208"/>
    </source>
</evidence>
<dbReference type="SUPFAM" id="SSF52833">
    <property type="entry name" value="Thioredoxin-like"/>
    <property type="match status" value="2"/>
</dbReference>
<keyword evidence="4 10" id="KW-0732">Signal</keyword>
<dbReference type="InterPro" id="IPR036356">
    <property type="entry name" value="ERp29_C_sf"/>
</dbReference>
<evidence type="ECO:0000256" key="7">
    <source>
        <dbReference type="ARBA" id="ARBA00023235"/>
    </source>
</evidence>
<feature type="signal peptide" evidence="10">
    <location>
        <begin position="1"/>
        <end position="19"/>
    </location>
</feature>
<accession>A0A9N9AJD0</accession>
<keyword evidence="7" id="KW-0413">Isomerase</keyword>
<dbReference type="NCBIfam" id="TIGR01126">
    <property type="entry name" value="pdi_dom"/>
    <property type="match status" value="1"/>
</dbReference>
<evidence type="ECO:0000313" key="13">
    <source>
        <dbReference type="Proteomes" id="UP000789739"/>
    </source>
</evidence>
<protein>
    <recommendedName>
        <fullName evidence="3">protein disulfide-isomerase</fullName>
        <ecNumber evidence="3">5.3.4.1</ecNumber>
    </recommendedName>
</protein>
<keyword evidence="8" id="KW-0676">Redox-active center</keyword>
<evidence type="ECO:0000256" key="1">
    <source>
        <dbReference type="ARBA" id="ARBA00001182"/>
    </source>
</evidence>
<evidence type="ECO:0000256" key="8">
    <source>
        <dbReference type="ARBA" id="ARBA00023284"/>
    </source>
</evidence>
<dbReference type="SUPFAM" id="SSF47933">
    <property type="entry name" value="ERP29 C domain-like"/>
    <property type="match status" value="1"/>
</dbReference>
<keyword evidence="13" id="KW-1185">Reference proteome</keyword>
<dbReference type="CDD" id="cd00238">
    <property type="entry name" value="ERp29c"/>
    <property type="match status" value="1"/>
</dbReference>
<dbReference type="OrthoDB" id="10264505at2759"/>
<dbReference type="GO" id="GO:0005783">
    <property type="term" value="C:endoplasmic reticulum"/>
    <property type="evidence" value="ECO:0007669"/>
    <property type="project" value="InterPro"/>
</dbReference>
<feature type="chain" id="PRO_5040350565" description="protein disulfide-isomerase" evidence="10">
    <location>
        <begin position="20"/>
        <end position="399"/>
    </location>
</feature>
<dbReference type="CDD" id="cd02998">
    <property type="entry name" value="PDI_a_ERp38"/>
    <property type="match status" value="2"/>
</dbReference>
<feature type="domain" description="Thioredoxin" evidence="11">
    <location>
        <begin position="23"/>
        <end position="163"/>
    </location>
</feature>
<dbReference type="PANTHER" id="PTHR45672:SF11">
    <property type="entry name" value="PROTEIN DISULFIDE-ISOMERASE C17H9.14C"/>
    <property type="match status" value="1"/>
</dbReference>
<evidence type="ECO:0000259" key="11">
    <source>
        <dbReference type="PROSITE" id="PS51352"/>
    </source>
</evidence>
<dbReference type="InterPro" id="IPR005788">
    <property type="entry name" value="PDI_thioredoxin-like_dom"/>
</dbReference>
<evidence type="ECO:0000256" key="2">
    <source>
        <dbReference type="ARBA" id="ARBA00006347"/>
    </source>
</evidence>
<keyword evidence="6" id="KW-1015">Disulfide bond</keyword>
<evidence type="ECO:0000256" key="6">
    <source>
        <dbReference type="ARBA" id="ARBA00023157"/>
    </source>
</evidence>
<feature type="domain" description="Thioredoxin" evidence="11">
    <location>
        <begin position="166"/>
        <end position="283"/>
    </location>
</feature>
<dbReference type="GO" id="GO:0006457">
    <property type="term" value="P:protein folding"/>
    <property type="evidence" value="ECO:0007669"/>
    <property type="project" value="TreeGrafter"/>
</dbReference>
<gene>
    <name evidence="12" type="ORF">PBRASI_LOCUS4306</name>
</gene>